<name>X1CQT7_9ZZZZ</name>
<protein>
    <submittedName>
        <fullName evidence="1">Uncharacterized protein</fullName>
    </submittedName>
</protein>
<gene>
    <name evidence="1" type="ORF">S01H4_40934</name>
</gene>
<proteinExistence type="predicted"/>
<feature type="non-terminal residue" evidence="1">
    <location>
        <position position="1"/>
    </location>
</feature>
<evidence type="ECO:0000313" key="1">
    <source>
        <dbReference type="EMBL" id="GAG95322.1"/>
    </source>
</evidence>
<organism evidence="1">
    <name type="scientific">marine sediment metagenome</name>
    <dbReference type="NCBI Taxonomy" id="412755"/>
    <lineage>
        <taxon>unclassified sequences</taxon>
        <taxon>metagenomes</taxon>
        <taxon>ecological metagenomes</taxon>
    </lineage>
</organism>
<dbReference type="AlphaFoldDB" id="X1CQT7"/>
<dbReference type="EMBL" id="BART01022353">
    <property type="protein sequence ID" value="GAG95322.1"/>
    <property type="molecule type" value="Genomic_DNA"/>
</dbReference>
<sequence length="263" mass="30568">INAMLPPDKPTKHRVLKIRGVPKKREPKTSQKKDSFLEEYLSDLEKRASSGNGLAALAILGLPEKSVEPLIMETIIEKEFEPRPRELIELKAMGTVKDLPKNVRRLPKNETNYLKKLLRHLGGYQIMNGLDNGYAKFSAIKSGRYGDEYYFSKGTNSWDNILNITVDPSLSNSFLLPTKENKRWSQWNEFQNSLKPKKHFKGQYDEMIDKFIESGHKLVEITVENLNTNYIRSMLKQKIKKRNLIDQIEVSRVEDWIYLEKVD</sequence>
<reference evidence="1" key="1">
    <citation type="journal article" date="2014" name="Front. Microbiol.">
        <title>High frequency of phylogenetically diverse reductive dehalogenase-homologous genes in deep subseafloor sedimentary metagenomes.</title>
        <authorList>
            <person name="Kawai M."/>
            <person name="Futagami T."/>
            <person name="Toyoda A."/>
            <person name="Takaki Y."/>
            <person name="Nishi S."/>
            <person name="Hori S."/>
            <person name="Arai W."/>
            <person name="Tsubouchi T."/>
            <person name="Morono Y."/>
            <person name="Uchiyama I."/>
            <person name="Ito T."/>
            <person name="Fujiyama A."/>
            <person name="Inagaki F."/>
            <person name="Takami H."/>
        </authorList>
    </citation>
    <scope>NUCLEOTIDE SEQUENCE</scope>
    <source>
        <strain evidence="1">Expedition CK06-06</strain>
    </source>
</reference>
<accession>X1CQT7</accession>
<comment type="caution">
    <text evidence="1">The sequence shown here is derived from an EMBL/GenBank/DDBJ whole genome shotgun (WGS) entry which is preliminary data.</text>
</comment>